<organism evidence="1 2">
    <name type="scientific">Podospora comata</name>
    <dbReference type="NCBI Taxonomy" id="48703"/>
    <lineage>
        <taxon>Eukaryota</taxon>
        <taxon>Fungi</taxon>
        <taxon>Dikarya</taxon>
        <taxon>Ascomycota</taxon>
        <taxon>Pezizomycotina</taxon>
        <taxon>Sordariomycetes</taxon>
        <taxon>Sordariomycetidae</taxon>
        <taxon>Sordariales</taxon>
        <taxon>Podosporaceae</taxon>
        <taxon>Podospora</taxon>
    </lineage>
</organism>
<name>A0ABY6SDE6_PODCO</name>
<protein>
    <submittedName>
        <fullName evidence="1">Uncharacterized protein</fullName>
    </submittedName>
</protein>
<keyword evidence="2" id="KW-1185">Reference proteome</keyword>
<accession>A0ABY6SDE6</accession>
<evidence type="ECO:0000313" key="2">
    <source>
        <dbReference type="Proteomes" id="UP000280685"/>
    </source>
</evidence>
<sequence>MGRGLRNLANQSTLLQDSRMELDFPASGTEAAVDGQAFAIIPRSPARI</sequence>
<dbReference type="EMBL" id="LR026968">
    <property type="protein sequence ID" value="VBB81428.1"/>
    <property type="molecule type" value="Genomic_DNA"/>
</dbReference>
<proteinExistence type="predicted"/>
<dbReference type="Proteomes" id="UP000280685">
    <property type="component" value="Chromosome 5"/>
</dbReference>
<gene>
    <name evidence="1" type="ORF">PODCO_511840</name>
</gene>
<evidence type="ECO:0000313" key="1">
    <source>
        <dbReference type="EMBL" id="VBB81428.1"/>
    </source>
</evidence>
<reference evidence="1" key="1">
    <citation type="submission" date="2018-02" db="EMBL/GenBank/DDBJ databases">
        <authorList>
            <person name="Silar P."/>
        </authorList>
    </citation>
    <scope>NUCLEOTIDE SEQUENCE [LARGE SCALE GENOMIC DNA]</scope>
    <source>
        <strain evidence="1">T</strain>
    </source>
</reference>